<reference evidence="2" key="1">
    <citation type="submission" date="2020-01" db="EMBL/GenBank/DDBJ databases">
        <title>Identification and distribution of gene clusters putatively required for synthesis of sphingolipid metabolism inhibitors in phylogenetically diverse species of the filamentous fungus Fusarium.</title>
        <authorList>
            <person name="Kim H.-S."/>
            <person name="Busman M."/>
            <person name="Brown D.W."/>
            <person name="Divon H."/>
            <person name="Uhlig S."/>
            <person name="Proctor R.H."/>
        </authorList>
    </citation>
    <scope>NUCLEOTIDE SEQUENCE</scope>
    <source>
        <strain evidence="2">NRRL 53441</strain>
    </source>
</reference>
<gene>
    <name evidence="2" type="ORF">F53441_1768</name>
</gene>
<evidence type="ECO:0000313" key="3">
    <source>
        <dbReference type="Proteomes" id="UP000605986"/>
    </source>
</evidence>
<sequence>MLGPTQTHSIEAERLVESDLDNIPGLQQWRPGPTELETLDFLALGGGQINDEYLTDLIRGLNRQRQPGHTRLAGPVAEFLGNPYVGPAPSVQGPVIPMPPPLAAPEPTNGSDPLQGAGPSHVDVSSIFSRQSNRLAGLANERMQLADCLELIVARRPELQLSEAQIKILLRALIKVSPNGESAEYINAMIRGRQFSDLLIAIVVRILFDGYIIAPFVTRAVLAMLARGRPLDHDQIRCLIDALHIVRWPEGWHGKIRGCIQALNSGQHPSNSQMAAVVRVLFAREPEVMQVEEQGISER</sequence>
<comment type="caution">
    <text evidence="2">The sequence shown here is derived from an EMBL/GenBank/DDBJ whole genome shotgun (WGS) entry which is preliminary data.</text>
</comment>
<proteinExistence type="predicted"/>
<evidence type="ECO:0000256" key="1">
    <source>
        <dbReference type="SAM" id="MobiDB-lite"/>
    </source>
</evidence>
<keyword evidence="3" id="KW-1185">Reference proteome</keyword>
<organism evidence="2 3">
    <name type="scientific">Fusarium austroafricanum</name>
    <dbReference type="NCBI Taxonomy" id="2364996"/>
    <lineage>
        <taxon>Eukaryota</taxon>
        <taxon>Fungi</taxon>
        <taxon>Dikarya</taxon>
        <taxon>Ascomycota</taxon>
        <taxon>Pezizomycotina</taxon>
        <taxon>Sordariomycetes</taxon>
        <taxon>Hypocreomycetidae</taxon>
        <taxon>Hypocreales</taxon>
        <taxon>Nectriaceae</taxon>
        <taxon>Fusarium</taxon>
        <taxon>Fusarium concolor species complex</taxon>
    </lineage>
</organism>
<dbReference type="EMBL" id="JAADJG010000070">
    <property type="protein sequence ID" value="KAF4456047.1"/>
    <property type="molecule type" value="Genomic_DNA"/>
</dbReference>
<dbReference type="AlphaFoldDB" id="A0A8H4PCV3"/>
<dbReference type="Proteomes" id="UP000605986">
    <property type="component" value="Unassembled WGS sequence"/>
</dbReference>
<accession>A0A8H4PCV3</accession>
<feature type="region of interest" description="Disordered" evidence="1">
    <location>
        <begin position="98"/>
        <end position="118"/>
    </location>
</feature>
<protein>
    <submittedName>
        <fullName evidence="2">Uncharacterized protein</fullName>
    </submittedName>
</protein>
<evidence type="ECO:0000313" key="2">
    <source>
        <dbReference type="EMBL" id="KAF4456047.1"/>
    </source>
</evidence>
<name>A0A8H4PCV3_9HYPO</name>